<evidence type="ECO:0000313" key="2">
    <source>
        <dbReference type="Proteomes" id="UP000092445"/>
    </source>
</evidence>
<reference evidence="2" key="1">
    <citation type="submission" date="2014-03" db="EMBL/GenBank/DDBJ databases">
        <authorList>
            <person name="Aksoy S."/>
            <person name="Warren W."/>
            <person name="Wilson R.K."/>
        </authorList>
    </citation>
    <scope>NUCLEOTIDE SEQUENCE [LARGE SCALE GENOMIC DNA]</scope>
    <source>
        <strain evidence="2">IAEA</strain>
    </source>
</reference>
<dbReference type="SUPFAM" id="SSF51430">
    <property type="entry name" value="NAD(P)-linked oxidoreductase"/>
    <property type="match status" value="1"/>
</dbReference>
<dbReference type="Gene3D" id="3.20.20.100">
    <property type="entry name" value="NADP-dependent oxidoreductase domain"/>
    <property type="match status" value="1"/>
</dbReference>
<protein>
    <submittedName>
        <fullName evidence="1">Uncharacterized protein</fullName>
    </submittedName>
</protein>
<dbReference type="EnsemblMetazoa" id="GPAI033078-RA">
    <property type="protein sequence ID" value="GPAI033078-PA"/>
    <property type="gene ID" value="GPAI033078"/>
</dbReference>
<sequence length="143" mass="16399">MALVGLLGSARYVLDITMRHKKSPAQILLRFQIQLGNAAMSKSGICENMQNNFNIFEFELRPKDIQNFNSLTYGMRLFKFSGKGGKNDTSITPKGQPTIVEQFTSYCLLIITVVNVYLWKQSRYSKFYIFYHLIALALELLQS</sequence>
<keyword evidence="2" id="KW-1185">Reference proteome</keyword>
<proteinExistence type="predicted"/>
<dbReference type="AlphaFoldDB" id="A0A1B0A372"/>
<organism evidence="1 2">
    <name type="scientific">Glossina pallidipes</name>
    <name type="common">Tsetse fly</name>
    <dbReference type="NCBI Taxonomy" id="7398"/>
    <lineage>
        <taxon>Eukaryota</taxon>
        <taxon>Metazoa</taxon>
        <taxon>Ecdysozoa</taxon>
        <taxon>Arthropoda</taxon>
        <taxon>Hexapoda</taxon>
        <taxon>Insecta</taxon>
        <taxon>Pterygota</taxon>
        <taxon>Neoptera</taxon>
        <taxon>Endopterygota</taxon>
        <taxon>Diptera</taxon>
        <taxon>Brachycera</taxon>
        <taxon>Muscomorpha</taxon>
        <taxon>Hippoboscoidea</taxon>
        <taxon>Glossinidae</taxon>
        <taxon>Glossina</taxon>
    </lineage>
</organism>
<dbReference type="STRING" id="7398.A0A1B0A372"/>
<accession>A0A1B0A372</accession>
<dbReference type="VEuPathDB" id="VectorBase:GPAI033078"/>
<dbReference type="InterPro" id="IPR036812">
    <property type="entry name" value="NAD(P)_OxRdtase_dom_sf"/>
</dbReference>
<reference evidence="1" key="2">
    <citation type="submission" date="2020-05" db="UniProtKB">
        <authorList>
            <consortium name="EnsemblMetazoa"/>
        </authorList>
    </citation>
    <scope>IDENTIFICATION</scope>
    <source>
        <strain evidence="1">IAEA</strain>
    </source>
</reference>
<dbReference type="Proteomes" id="UP000092445">
    <property type="component" value="Unassembled WGS sequence"/>
</dbReference>
<name>A0A1B0A372_GLOPL</name>
<evidence type="ECO:0000313" key="1">
    <source>
        <dbReference type="EnsemblMetazoa" id="GPAI033078-PA"/>
    </source>
</evidence>